<comment type="subcellular location">
    <subcellularLocation>
        <location evidence="1">Nucleus</location>
    </subcellularLocation>
</comment>
<dbReference type="GO" id="GO:0008270">
    <property type="term" value="F:zinc ion binding"/>
    <property type="evidence" value="ECO:0007669"/>
    <property type="project" value="UniProtKB-KW"/>
</dbReference>
<dbReference type="PRINTS" id="PR00619">
    <property type="entry name" value="GATAZNFINGER"/>
</dbReference>
<protein>
    <submittedName>
        <fullName evidence="9">Zinc finger binding DNA consensus sequence [AT]GATA[AG]</fullName>
    </submittedName>
</protein>
<feature type="compositionally biased region" description="Pro residues" evidence="7">
    <location>
        <begin position="381"/>
        <end position="396"/>
    </location>
</feature>
<accession>A0A8H7HTU8</accession>
<dbReference type="GO" id="GO:0000122">
    <property type="term" value="P:negative regulation of transcription by RNA polymerase II"/>
    <property type="evidence" value="ECO:0007669"/>
    <property type="project" value="TreeGrafter"/>
</dbReference>
<name>A0A8H7HTU8_9AGAM</name>
<dbReference type="Gene3D" id="3.30.50.10">
    <property type="entry name" value="Erythroid Transcription Factor GATA-1, subunit A"/>
    <property type="match status" value="2"/>
</dbReference>
<keyword evidence="2" id="KW-0479">Metal-binding</keyword>
<proteinExistence type="predicted"/>
<evidence type="ECO:0000256" key="5">
    <source>
        <dbReference type="ARBA" id="ARBA00023242"/>
    </source>
</evidence>
<feature type="region of interest" description="Disordered" evidence="7">
    <location>
        <begin position="65"/>
        <end position="118"/>
    </location>
</feature>
<keyword evidence="5" id="KW-0539">Nucleus</keyword>
<evidence type="ECO:0000256" key="1">
    <source>
        <dbReference type="ARBA" id="ARBA00004123"/>
    </source>
</evidence>
<feature type="compositionally biased region" description="Basic and acidic residues" evidence="7">
    <location>
        <begin position="570"/>
        <end position="580"/>
    </location>
</feature>
<dbReference type="PROSITE" id="PS00344">
    <property type="entry name" value="GATA_ZN_FINGER_1"/>
    <property type="match status" value="2"/>
</dbReference>
<dbReference type="Pfam" id="PF00320">
    <property type="entry name" value="GATA"/>
    <property type="match status" value="2"/>
</dbReference>
<feature type="region of interest" description="Disordered" evidence="7">
    <location>
        <begin position="563"/>
        <end position="615"/>
    </location>
</feature>
<dbReference type="SUPFAM" id="SSF57716">
    <property type="entry name" value="Glucocorticoid receptor-like (DNA-binding domain)"/>
    <property type="match status" value="2"/>
</dbReference>
<reference evidence="9" key="1">
    <citation type="submission" date="2020-09" db="EMBL/GenBank/DDBJ databases">
        <title>Comparative genome analyses of four rice-infecting Rhizoctonia solani isolates reveal extensive enrichment of homogalacturonan modification genes.</title>
        <authorList>
            <person name="Lee D.-Y."/>
            <person name="Jeon J."/>
            <person name="Kim K.-T."/>
            <person name="Cheong K."/>
            <person name="Song H."/>
            <person name="Choi G."/>
            <person name="Ko J."/>
            <person name="Opiyo S.O."/>
            <person name="Zuo S."/>
            <person name="Madhav S."/>
            <person name="Lee Y.-H."/>
            <person name="Wang G.-L."/>
        </authorList>
    </citation>
    <scope>NUCLEOTIDE SEQUENCE</scope>
    <source>
        <strain evidence="9">AG1-IA WGL</strain>
    </source>
</reference>
<feature type="region of interest" description="Disordered" evidence="7">
    <location>
        <begin position="247"/>
        <end position="270"/>
    </location>
</feature>
<feature type="compositionally biased region" description="Low complexity" evidence="7">
    <location>
        <begin position="197"/>
        <end position="211"/>
    </location>
</feature>
<evidence type="ECO:0000256" key="3">
    <source>
        <dbReference type="ARBA" id="ARBA00022771"/>
    </source>
</evidence>
<dbReference type="AlphaFoldDB" id="A0A8H7HTU8"/>
<evidence type="ECO:0000256" key="6">
    <source>
        <dbReference type="PROSITE-ProRule" id="PRU00094"/>
    </source>
</evidence>
<evidence type="ECO:0000259" key="8">
    <source>
        <dbReference type="PROSITE" id="PS50114"/>
    </source>
</evidence>
<dbReference type="OrthoDB" id="515401at2759"/>
<evidence type="ECO:0000313" key="9">
    <source>
        <dbReference type="EMBL" id="KAF8705412.1"/>
    </source>
</evidence>
<feature type="region of interest" description="Disordered" evidence="7">
    <location>
        <begin position="424"/>
        <end position="524"/>
    </location>
</feature>
<dbReference type="InterPro" id="IPR039355">
    <property type="entry name" value="Transcription_factor_GATA"/>
</dbReference>
<dbReference type="InterPro" id="IPR000679">
    <property type="entry name" value="Znf_GATA"/>
</dbReference>
<dbReference type="PANTHER" id="PTHR10071">
    <property type="entry name" value="TRANSCRIPTION FACTOR GATA FAMILY MEMBER"/>
    <property type="match status" value="1"/>
</dbReference>
<feature type="non-terminal residue" evidence="9">
    <location>
        <position position="615"/>
    </location>
</feature>
<comment type="caution">
    <text evidence="9">The sequence shown here is derived from an EMBL/GenBank/DDBJ whole genome shotgun (WGS) entry which is preliminary data.</text>
</comment>
<keyword evidence="4" id="KW-0862">Zinc</keyword>
<feature type="domain" description="GATA-type" evidence="8">
    <location>
        <begin position="268"/>
        <end position="321"/>
    </location>
</feature>
<feature type="region of interest" description="Disordered" evidence="7">
    <location>
        <begin position="165"/>
        <end position="216"/>
    </location>
</feature>
<dbReference type="GO" id="GO:0000981">
    <property type="term" value="F:DNA-binding transcription factor activity, RNA polymerase II-specific"/>
    <property type="evidence" value="ECO:0007669"/>
    <property type="project" value="TreeGrafter"/>
</dbReference>
<dbReference type="EMBL" id="JACYCD010000053">
    <property type="protein sequence ID" value="KAF8705412.1"/>
    <property type="molecule type" value="Genomic_DNA"/>
</dbReference>
<sequence>MGGFCCRITFGQQSFAKRTPVSHRRTAAANHPESLRVLALPSSPPRPQLIVDPALQMLSQPHSAALGETTPASPWSAATTAPAPATPATPATPVPPPPASASAPPAPATPTTAQSCANCGTETTPLWRRDTEGRSICNACGKSIVVVAQMIAPSQCGLYAKSRRQPRPVTLGRTSTPSYTFVSQQPPAVSPTGPNEPTGAITSAATATGPGSHPGGTCPGDGRCDGTGGASACAGCPAFNNNMAAASSHDQPQAQVRTPGLSDRPSGAPGALSCTNCGTSTTPLWRRDDAGNNICNACGLYHKLHGTHRPEAMKKSVIKRRKRVTAAGPSKQAEQAAAEALVAVGRGPDGTIHGVLENDTVDLDSQHKKKRQRKAKQTAPVPDPNAPLGLPPPGPPSTSSQGENGAGSPVPLARYIDEAALVEPSATSPAAQYHRDSILPPPTLPGMEDDRRYNNRGRFSSPHGGLELPPINLGNNNERGHAPGYLGAPPRERDEGASAVHAVSPSPLHHHGPHDPANSPPIPTRAELEKHYVDLRAERARLEDMLRRTDVMLAGVKRGIDEAGIAENGVDERERTRERPSVAAKTPPIESVSLPPRSPRERTSTLWALNNVEKP</sequence>
<dbReference type="CDD" id="cd00202">
    <property type="entry name" value="ZnF_GATA"/>
    <property type="match status" value="2"/>
</dbReference>
<dbReference type="PANTHER" id="PTHR10071:SF281">
    <property type="entry name" value="BOX A-BINDING FACTOR-RELATED"/>
    <property type="match status" value="1"/>
</dbReference>
<feature type="compositionally biased region" description="Polar residues" evidence="7">
    <location>
        <begin position="247"/>
        <end position="256"/>
    </location>
</feature>
<organism evidence="9 10">
    <name type="scientific">Rhizoctonia solani</name>
    <dbReference type="NCBI Taxonomy" id="456999"/>
    <lineage>
        <taxon>Eukaryota</taxon>
        <taxon>Fungi</taxon>
        <taxon>Dikarya</taxon>
        <taxon>Basidiomycota</taxon>
        <taxon>Agaricomycotina</taxon>
        <taxon>Agaricomycetes</taxon>
        <taxon>Cantharellales</taxon>
        <taxon>Ceratobasidiaceae</taxon>
        <taxon>Rhizoctonia</taxon>
    </lineage>
</organism>
<evidence type="ECO:0000256" key="4">
    <source>
        <dbReference type="ARBA" id="ARBA00022833"/>
    </source>
</evidence>
<dbReference type="InterPro" id="IPR013088">
    <property type="entry name" value="Znf_NHR/GATA"/>
</dbReference>
<evidence type="ECO:0000313" key="10">
    <source>
        <dbReference type="Proteomes" id="UP000602905"/>
    </source>
</evidence>
<evidence type="ECO:0000256" key="7">
    <source>
        <dbReference type="SAM" id="MobiDB-lite"/>
    </source>
</evidence>
<feature type="compositionally biased region" description="Pro residues" evidence="7">
    <location>
        <begin position="84"/>
        <end position="108"/>
    </location>
</feature>
<dbReference type="PROSITE" id="PS50114">
    <property type="entry name" value="GATA_ZN_FINGER_2"/>
    <property type="match status" value="2"/>
</dbReference>
<dbReference type="SMART" id="SM00401">
    <property type="entry name" value="ZnF_GATA"/>
    <property type="match status" value="2"/>
</dbReference>
<dbReference type="GO" id="GO:0045944">
    <property type="term" value="P:positive regulation of transcription by RNA polymerase II"/>
    <property type="evidence" value="ECO:0007669"/>
    <property type="project" value="TreeGrafter"/>
</dbReference>
<keyword evidence="3 6" id="KW-0863">Zinc-finger</keyword>
<evidence type="ECO:0000256" key="2">
    <source>
        <dbReference type="ARBA" id="ARBA00022723"/>
    </source>
</evidence>
<feature type="compositionally biased region" description="Polar residues" evidence="7">
    <location>
        <begin position="172"/>
        <end position="195"/>
    </location>
</feature>
<feature type="domain" description="GATA-type" evidence="8">
    <location>
        <begin position="110"/>
        <end position="141"/>
    </location>
</feature>
<dbReference type="Proteomes" id="UP000602905">
    <property type="component" value="Unassembled WGS sequence"/>
</dbReference>
<dbReference type="GO" id="GO:0005634">
    <property type="term" value="C:nucleus"/>
    <property type="evidence" value="ECO:0007669"/>
    <property type="project" value="UniProtKB-SubCell"/>
</dbReference>
<feature type="region of interest" description="Disordered" evidence="7">
    <location>
        <begin position="350"/>
        <end position="410"/>
    </location>
</feature>
<dbReference type="FunFam" id="3.30.50.10:FF:000007">
    <property type="entry name" value="Nitrogen regulatory AreA, N-terminal"/>
    <property type="match status" value="1"/>
</dbReference>
<gene>
    <name evidence="9" type="ORF">RHS03_05403</name>
</gene>
<feature type="compositionally biased region" description="Low complexity" evidence="7">
    <location>
        <begin position="69"/>
        <end position="83"/>
    </location>
</feature>
<dbReference type="GO" id="GO:0000978">
    <property type="term" value="F:RNA polymerase II cis-regulatory region sequence-specific DNA binding"/>
    <property type="evidence" value="ECO:0007669"/>
    <property type="project" value="TreeGrafter"/>
</dbReference>
<feature type="compositionally biased region" description="Basic residues" evidence="7">
    <location>
        <begin position="367"/>
        <end position="376"/>
    </location>
</feature>